<comment type="similarity">
    <text evidence="1">Belongs to the LOR family.</text>
</comment>
<dbReference type="OrthoDB" id="652307at2"/>
<reference evidence="2 3" key="1">
    <citation type="submission" date="2014-02" db="EMBL/GenBank/DDBJ databases">
        <title>Kosmotoga genome sequencing.</title>
        <authorList>
            <person name="Pollo S.M."/>
            <person name="Charchuk R."/>
            <person name="Nesbo C.L."/>
        </authorList>
    </citation>
    <scope>NUCLEOTIDE SEQUENCE [LARGE SCALE GENOMIC DNA]</scope>
    <source>
        <strain evidence="2 3">S304</strain>
    </source>
</reference>
<dbReference type="InterPro" id="IPR025659">
    <property type="entry name" value="Tubby-like_C"/>
</dbReference>
<dbReference type="AlphaFoldDB" id="A0A182C7Y4"/>
<name>A0A182C7Y4_9BACT</name>
<sequence length="161" mass="19055">MRFQIREKVFSIGDKFTIKDQFGEDRYFVRGKVFSLGNKLYLEDMQGNELIYIEQKLLRLLPEYILYKNNKPIAKVKRKISFLRPKFEIEGELGNFAISGNYMAHEFSILREGTTMAKVSKKWFAFSDIYGLEVYYDELTEFLIALTIVIDQVLYDKSNRD</sequence>
<dbReference type="Proteomes" id="UP000077339">
    <property type="component" value="Unassembled WGS sequence"/>
</dbReference>
<dbReference type="InterPro" id="IPR038595">
    <property type="entry name" value="LOR_sf"/>
</dbReference>
<dbReference type="SUPFAM" id="SSF54518">
    <property type="entry name" value="Tubby C-terminal domain-like"/>
    <property type="match status" value="1"/>
</dbReference>
<dbReference type="PATRIC" id="fig|1453497.3.peg.1078"/>
<proteinExistence type="inferred from homology"/>
<dbReference type="Gene3D" id="2.40.160.200">
    <property type="entry name" value="LURP1-related"/>
    <property type="match status" value="1"/>
</dbReference>
<dbReference type="Pfam" id="PF04525">
    <property type="entry name" value="LOR"/>
    <property type="match status" value="1"/>
</dbReference>
<keyword evidence="3" id="KW-1185">Reference proteome</keyword>
<organism evidence="2 3">
    <name type="scientific">Kosmotoga arenicorallina S304</name>
    <dbReference type="NCBI Taxonomy" id="1453497"/>
    <lineage>
        <taxon>Bacteria</taxon>
        <taxon>Thermotogati</taxon>
        <taxon>Thermotogota</taxon>
        <taxon>Thermotogae</taxon>
        <taxon>Kosmotogales</taxon>
        <taxon>Kosmotogaceae</taxon>
        <taxon>Kosmotoga</taxon>
    </lineage>
</organism>
<comment type="caution">
    <text evidence="2">The sequence shown here is derived from an EMBL/GenBank/DDBJ whole genome shotgun (WGS) entry which is preliminary data.</text>
</comment>
<accession>A0A182C7Y4</accession>
<dbReference type="EMBL" id="JFHK01000003">
    <property type="protein sequence ID" value="OAA31514.1"/>
    <property type="molecule type" value="Genomic_DNA"/>
</dbReference>
<evidence type="ECO:0000313" key="3">
    <source>
        <dbReference type="Proteomes" id="UP000077339"/>
    </source>
</evidence>
<protein>
    <recommendedName>
        <fullName evidence="4">Tubby C 2 family protein</fullName>
    </recommendedName>
</protein>
<gene>
    <name evidence="2" type="ORF">AT15_05425</name>
</gene>
<evidence type="ECO:0008006" key="4">
    <source>
        <dbReference type="Google" id="ProtNLM"/>
    </source>
</evidence>
<dbReference type="InterPro" id="IPR007612">
    <property type="entry name" value="LOR"/>
</dbReference>
<evidence type="ECO:0000313" key="2">
    <source>
        <dbReference type="EMBL" id="OAA31514.1"/>
    </source>
</evidence>
<evidence type="ECO:0000256" key="1">
    <source>
        <dbReference type="ARBA" id="ARBA00005437"/>
    </source>
</evidence>
<dbReference type="STRING" id="1453497.AT15_05425"/>